<evidence type="ECO:0000313" key="8">
    <source>
        <dbReference type="EMBL" id="USW58204.1"/>
    </source>
</evidence>
<gene>
    <name evidence="8" type="ORF">Slin15195_G115230</name>
</gene>
<evidence type="ECO:0000256" key="1">
    <source>
        <dbReference type="ARBA" id="ARBA00005272"/>
    </source>
</evidence>
<evidence type="ECO:0000313" key="9">
    <source>
        <dbReference type="Proteomes" id="UP001056384"/>
    </source>
</evidence>
<dbReference type="SUPFAM" id="SSF51905">
    <property type="entry name" value="FAD/NAD(P)-binding domain"/>
    <property type="match status" value="2"/>
</dbReference>
<dbReference type="PANTHER" id="PTHR43706">
    <property type="entry name" value="NADH DEHYDROGENASE"/>
    <property type="match status" value="1"/>
</dbReference>
<evidence type="ECO:0000256" key="2">
    <source>
        <dbReference type="ARBA" id="ARBA00022630"/>
    </source>
</evidence>
<reference evidence="8" key="1">
    <citation type="submission" date="2022-06" db="EMBL/GenBank/DDBJ databases">
        <title>Complete genome sequences of two strains of the flax pathogen Septoria linicola.</title>
        <authorList>
            <person name="Lapalu N."/>
            <person name="Simon A."/>
            <person name="Demenou B."/>
            <person name="Paumier D."/>
            <person name="Guillot M.-P."/>
            <person name="Gout L."/>
            <person name="Valade R."/>
        </authorList>
    </citation>
    <scope>NUCLEOTIDE SEQUENCE</scope>
    <source>
        <strain evidence="8">SE15195</strain>
    </source>
</reference>
<dbReference type="Gene3D" id="3.50.50.100">
    <property type="match status" value="1"/>
</dbReference>
<dbReference type="GO" id="GO:0003954">
    <property type="term" value="F:NADH dehydrogenase activity"/>
    <property type="evidence" value="ECO:0007669"/>
    <property type="project" value="InterPro"/>
</dbReference>
<organism evidence="8 9">
    <name type="scientific">Septoria linicola</name>
    <dbReference type="NCBI Taxonomy" id="215465"/>
    <lineage>
        <taxon>Eukaryota</taxon>
        <taxon>Fungi</taxon>
        <taxon>Dikarya</taxon>
        <taxon>Ascomycota</taxon>
        <taxon>Pezizomycotina</taxon>
        <taxon>Dothideomycetes</taxon>
        <taxon>Dothideomycetidae</taxon>
        <taxon>Mycosphaerellales</taxon>
        <taxon>Mycosphaerellaceae</taxon>
        <taxon>Septoria</taxon>
    </lineage>
</organism>
<keyword evidence="2" id="KW-0285">Flavoprotein</keyword>
<dbReference type="Proteomes" id="UP001056384">
    <property type="component" value="Chromosome 10"/>
</dbReference>
<feature type="coiled-coil region" evidence="6">
    <location>
        <begin position="9"/>
        <end position="36"/>
    </location>
</feature>
<dbReference type="PANTHER" id="PTHR43706:SF17">
    <property type="entry name" value="NADH DEHYDROGENASE (EUROFUNG)"/>
    <property type="match status" value="1"/>
</dbReference>
<dbReference type="AlphaFoldDB" id="A0A9Q9AZF3"/>
<evidence type="ECO:0000256" key="3">
    <source>
        <dbReference type="ARBA" id="ARBA00022827"/>
    </source>
</evidence>
<evidence type="ECO:0000256" key="5">
    <source>
        <dbReference type="ARBA" id="ARBA00023027"/>
    </source>
</evidence>
<dbReference type="Pfam" id="PF07992">
    <property type="entry name" value="Pyr_redox_2"/>
    <property type="match status" value="1"/>
</dbReference>
<evidence type="ECO:0000256" key="6">
    <source>
        <dbReference type="SAM" id="Coils"/>
    </source>
</evidence>
<comment type="similarity">
    <text evidence="1">Belongs to the NADH dehydrogenase family.</text>
</comment>
<keyword evidence="3" id="KW-0274">FAD</keyword>
<keyword evidence="4" id="KW-0560">Oxidoreductase</keyword>
<dbReference type="InterPro" id="IPR036188">
    <property type="entry name" value="FAD/NAD-bd_sf"/>
</dbReference>
<name>A0A9Q9AZF3_9PEZI</name>
<dbReference type="PRINTS" id="PR00368">
    <property type="entry name" value="FADPNR"/>
</dbReference>
<evidence type="ECO:0000256" key="4">
    <source>
        <dbReference type="ARBA" id="ARBA00023002"/>
    </source>
</evidence>
<sequence length="407" mass="45028">MAHSTNTHIAQLRKSLEAAEAHIRLLKDERNITRDKEVLLEQLARAYGQLQSIYATYSNPAKYSFSFGEVGAWVNSVENAVGNDIYKVVLDWSYQLDGVKYVIKDRDPSVADRGWTGHLPPVYVLSKAARNELSEDVQEDEPSSGSTIIASKQSIAIVGSGWAGFTLAHALSLAKYDVAVISPTRTIQYTPLLASAAAGMFNFRLAEEPVRRRNRLPGLNYHKATVDTIDFDNRQLNCKPSVTDMAGQHLQAGHDFTLQYDKLVLAPGCNVQTFGTLGALEHTTFLRTTDNARKIQQRVLEMLDAASMPGLDDAQQRDILRIIIAGGGAIGIEATAELFDLWHHDLRHLYPHLDGKLSIEIHDIAPALLILGSFDKRLGEYALHKLEGRGIKIETESHIEKVEPGAL</sequence>
<evidence type="ECO:0000259" key="7">
    <source>
        <dbReference type="Pfam" id="PF07992"/>
    </source>
</evidence>
<keyword evidence="6" id="KW-0175">Coiled coil</keyword>
<dbReference type="InterPro" id="IPR023753">
    <property type="entry name" value="FAD/NAD-binding_dom"/>
</dbReference>
<dbReference type="EMBL" id="CP099427">
    <property type="protein sequence ID" value="USW58204.1"/>
    <property type="molecule type" value="Genomic_DNA"/>
</dbReference>
<protein>
    <submittedName>
        <fullName evidence="8">FAD/NAD(P)-binding domain, FAD/NAD(P)-binding domain superfamily</fullName>
    </submittedName>
</protein>
<dbReference type="GO" id="GO:0005739">
    <property type="term" value="C:mitochondrion"/>
    <property type="evidence" value="ECO:0007669"/>
    <property type="project" value="TreeGrafter"/>
</dbReference>
<proteinExistence type="inferred from homology"/>
<keyword evidence="9" id="KW-1185">Reference proteome</keyword>
<accession>A0A9Q9AZF3</accession>
<dbReference type="InterPro" id="IPR045024">
    <property type="entry name" value="NDH-2"/>
</dbReference>
<feature type="domain" description="FAD/NAD(P)-binding" evidence="7">
    <location>
        <begin position="154"/>
        <end position="403"/>
    </location>
</feature>
<keyword evidence="5" id="KW-0520">NAD</keyword>